<evidence type="ECO:0000313" key="2">
    <source>
        <dbReference type="EMBL" id="QBK32199.1"/>
    </source>
</evidence>
<dbReference type="AlphaFoldDB" id="A0A4P6V643"/>
<protein>
    <submittedName>
        <fullName evidence="2">N-acetyltransferase</fullName>
    </submittedName>
</protein>
<gene>
    <name evidence="2" type="ORF">E0E05_01220</name>
</gene>
<reference evidence="2 3" key="1">
    <citation type="journal article" date="2017" name="Int. J. Syst. Evol. Microbiol.">
        <title>Roseitalea porphyridii gen. nov., sp. nov., isolated from a red alga, and reclassification of Hoeflea suaedae Chung et al. 2013 as Pseudohoeflea suaedae gen. nov., comb. nov.</title>
        <authorList>
            <person name="Hyeon J.W."/>
            <person name="Jeong S.E."/>
            <person name="Baek K."/>
            <person name="Jeon C.O."/>
        </authorList>
    </citation>
    <scope>NUCLEOTIDE SEQUENCE [LARGE SCALE GENOMIC DNA]</scope>
    <source>
        <strain evidence="2 3">MA7-20</strain>
    </source>
</reference>
<dbReference type="InterPro" id="IPR045057">
    <property type="entry name" value="Gcn5-rel_NAT"/>
</dbReference>
<dbReference type="InterPro" id="IPR031165">
    <property type="entry name" value="GNAT_YJDJ"/>
</dbReference>
<proteinExistence type="predicted"/>
<organism evidence="2 3">
    <name type="scientific">Roseitalea porphyridii</name>
    <dbReference type="NCBI Taxonomy" id="1852022"/>
    <lineage>
        <taxon>Bacteria</taxon>
        <taxon>Pseudomonadati</taxon>
        <taxon>Pseudomonadota</taxon>
        <taxon>Alphaproteobacteria</taxon>
        <taxon>Hyphomicrobiales</taxon>
        <taxon>Ahrensiaceae</taxon>
        <taxon>Roseitalea</taxon>
    </lineage>
</organism>
<dbReference type="PANTHER" id="PTHR31435">
    <property type="entry name" value="PROTEIN NATD1"/>
    <property type="match status" value="1"/>
</dbReference>
<name>A0A4P6V643_9HYPH</name>
<dbReference type="Gene3D" id="3.40.630.30">
    <property type="match status" value="1"/>
</dbReference>
<dbReference type="PROSITE" id="PS51729">
    <property type="entry name" value="GNAT_YJDJ"/>
    <property type="match status" value="1"/>
</dbReference>
<dbReference type="PANTHER" id="PTHR31435:SF10">
    <property type="entry name" value="BSR4717 PROTEIN"/>
    <property type="match status" value="1"/>
</dbReference>
<dbReference type="EMBL" id="CP036532">
    <property type="protein sequence ID" value="QBK32199.1"/>
    <property type="molecule type" value="Genomic_DNA"/>
</dbReference>
<dbReference type="Pfam" id="PF14542">
    <property type="entry name" value="Acetyltransf_CG"/>
    <property type="match status" value="1"/>
</dbReference>
<evidence type="ECO:0000313" key="3">
    <source>
        <dbReference type="Proteomes" id="UP000293719"/>
    </source>
</evidence>
<dbReference type="OrthoDB" id="9800945at2"/>
<dbReference type="SUPFAM" id="SSF55729">
    <property type="entry name" value="Acyl-CoA N-acyltransferases (Nat)"/>
    <property type="match status" value="1"/>
</dbReference>
<keyword evidence="3" id="KW-1185">Reference proteome</keyword>
<sequence>MVDVASLPIAREEYDGKGRYLIAAPGGATAEMSYSRVNDGLIIIDHTEVPDAFRGTGTGRRLLDQLIADARAANTRIVPLCPFAKAQFDRHPEWVDLLETRVRVKPKPER</sequence>
<feature type="domain" description="N-acetyltransferase" evidence="1">
    <location>
        <begin position="12"/>
        <end position="99"/>
    </location>
</feature>
<dbReference type="GO" id="GO:0016740">
    <property type="term" value="F:transferase activity"/>
    <property type="evidence" value="ECO:0007669"/>
    <property type="project" value="UniProtKB-KW"/>
</dbReference>
<accession>A0A4P6V643</accession>
<dbReference type="KEGG" id="rpod:E0E05_01220"/>
<evidence type="ECO:0000259" key="1">
    <source>
        <dbReference type="PROSITE" id="PS51729"/>
    </source>
</evidence>
<dbReference type="Proteomes" id="UP000293719">
    <property type="component" value="Chromosome"/>
</dbReference>
<dbReference type="InterPro" id="IPR016181">
    <property type="entry name" value="Acyl_CoA_acyltransferase"/>
</dbReference>
<keyword evidence="2" id="KW-0808">Transferase</keyword>